<evidence type="ECO:0000313" key="2">
    <source>
        <dbReference type="Proteomes" id="UP000546007"/>
    </source>
</evidence>
<dbReference type="Proteomes" id="UP000546007">
    <property type="component" value="Unassembled WGS sequence"/>
</dbReference>
<organism evidence="1 2">
    <name type="scientific">Butyricimonas faecihominis</name>
    <dbReference type="NCBI Taxonomy" id="1472416"/>
    <lineage>
        <taxon>Bacteria</taxon>
        <taxon>Pseudomonadati</taxon>
        <taxon>Bacteroidota</taxon>
        <taxon>Bacteroidia</taxon>
        <taxon>Bacteroidales</taxon>
        <taxon>Odoribacteraceae</taxon>
        <taxon>Butyricimonas</taxon>
    </lineage>
</organism>
<dbReference type="AlphaFoldDB" id="A0A7W6HXE5"/>
<protein>
    <submittedName>
        <fullName evidence="1">Uncharacterized protein</fullName>
    </submittedName>
</protein>
<reference evidence="1 2" key="1">
    <citation type="submission" date="2020-08" db="EMBL/GenBank/DDBJ databases">
        <title>Genomic Encyclopedia of Type Strains, Phase IV (KMG-IV): sequencing the most valuable type-strain genomes for metagenomic binning, comparative biology and taxonomic classification.</title>
        <authorList>
            <person name="Goeker M."/>
        </authorList>
    </citation>
    <scope>NUCLEOTIDE SEQUENCE [LARGE SCALE GENOMIC DNA]</scope>
    <source>
        <strain evidence="1 2">DSM 105721</strain>
    </source>
</reference>
<comment type="caution">
    <text evidence="1">The sequence shown here is derived from an EMBL/GenBank/DDBJ whole genome shotgun (WGS) entry which is preliminary data.</text>
</comment>
<sequence>MTALTNHKWGLVSKKTAIFLLKKEFDMAVLLFASRFQIESYLFLNLNFAFIYDLFHISDMVQLI</sequence>
<evidence type="ECO:0000313" key="1">
    <source>
        <dbReference type="EMBL" id="MBB4026726.1"/>
    </source>
</evidence>
<dbReference type="EMBL" id="JACIES010000006">
    <property type="protein sequence ID" value="MBB4026726.1"/>
    <property type="molecule type" value="Genomic_DNA"/>
</dbReference>
<gene>
    <name evidence="1" type="ORF">GGR14_002527</name>
</gene>
<accession>A0A7W6HXE5</accession>
<name>A0A7W6HXE5_9BACT</name>
<keyword evidence="2" id="KW-1185">Reference proteome</keyword>
<proteinExistence type="predicted"/>